<evidence type="ECO:0000313" key="1">
    <source>
        <dbReference type="EMBL" id="CEA06722.1"/>
    </source>
</evidence>
<name>A0A078MMT7_9PSED</name>
<reference evidence="1" key="1">
    <citation type="submission" date="2014-07" db="EMBL/GenBank/DDBJ databases">
        <authorList>
            <person name="Urmite Genomes Urmite Genomes"/>
        </authorList>
    </citation>
    <scope>NUCLEOTIDE SEQUENCE</scope>
    <source>
        <strain evidence="1">12M76_air</strain>
    </source>
</reference>
<organism evidence="1">
    <name type="scientific">Pseudomonas saudimassiliensis</name>
    <dbReference type="NCBI Taxonomy" id="1461581"/>
    <lineage>
        <taxon>Bacteria</taxon>
        <taxon>Pseudomonadati</taxon>
        <taxon>Pseudomonadota</taxon>
        <taxon>Gammaproteobacteria</taxon>
        <taxon>Pseudomonadales</taxon>
        <taxon>Pseudomonadaceae</taxon>
        <taxon>Pseudomonas</taxon>
    </lineage>
</organism>
<dbReference type="Pfam" id="PF12224">
    <property type="entry name" value="Amidoligase_2"/>
    <property type="match status" value="1"/>
</dbReference>
<dbReference type="InterPro" id="IPR022025">
    <property type="entry name" value="Amidoligase_2"/>
</dbReference>
<protein>
    <submittedName>
        <fullName evidence="1">Putative amidoligase enzyme</fullName>
    </submittedName>
</protein>
<keyword evidence="1" id="KW-0436">Ligase</keyword>
<dbReference type="PATRIC" id="fig|1461581.3.peg.2977"/>
<proteinExistence type="predicted"/>
<dbReference type="EMBL" id="LK391969">
    <property type="protein sequence ID" value="CEF28058.1"/>
    <property type="molecule type" value="Genomic_DNA"/>
</dbReference>
<sequence>MRRVGVELEMNGLDIDRLTAICGRYLQLAHQITGRYERQLVGDPAGDWRIELDFTLLREMGREQRSADDLGDDLRASVEELLKWVTNDLVPLELISPPLPMDRLGEIDGLIELLRAAGAKGTSGSLVSAFGMQFNPDLPNLQPATITAYLKAFACLHDWLAPRARFSLTRRLSPFADPFPPAYIRQLVAVDYWPDQHQLIADYLQANPTRNRALDMLPLFKHLDAEQVQAATADPLIKARPTLHYRLPDSLIDQPGWGISATWQDWLQVEALAADRARLDACCRAYGDHLEQGLGRLLDSWKAQVERQWLSRT</sequence>
<dbReference type="GO" id="GO:0016874">
    <property type="term" value="F:ligase activity"/>
    <property type="evidence" value="ECO:0007669"/>
    <property type="project" value="UniProtKB-KW"/>
</dbReference>
<dbReference type="EMBL" id="LM997413">
    <property type="protein sequence ID" value="CEA06722.1"/>
    <property type="molecule type" value="Genomic_DNA"/>
</dbReference>
<accession>A0A078MMT7</accession>
<dbReference type="AlphaFoldDB" id="A0A078MMT7"/>
<gene>
    <name evidence="1" type="ORF">BN1049_03040</name>
</gene>